<dbReference type="PROSITE" id="PS51192">
    <property type="entry name" value="HELICASE_ATP_BIND_1"/>
    <property type="match status" value="1"/>
</dbReference>
<keyword evidence="3" id="KW-0347">Helicase</keyword>
<evidence type="ECO:0000256" key="3">
    <source>
        <dbReference type="ARBA" id="ARBA00022806"/>
    </source>
</evidence>
<accession>A0A2R6ATY6</accession>
<dbReference type="SUPFAM" id="SSF52540">
    <property type="entry name" value="P-loop containing nucleoside triphosphate hydrolases"/>
    <property type="match status" value="1"/>
</dbReference>
<dbReference type="GO" id="GO:0006289">
    <property type="term" value="P:nucleotide-excision repair"/>
    <property type="evidence" value="ECO:0007669"/>
    <property type="project" value="TreeGrafter"/>
</dbReference>
<keyword evidence="4" id="KW-0067">ATP-binding</keyword>
<protein>
    <submittedName>
        <fullName evidence="7">Type I-D CRISPR-associated helicase Cas3</fullName>
    </submittedName>
</protein>
<keyword evidence="2" id="KW-0378">Hydrolase</keyword>
<keyword evidence="5" id="KW-0051">Antiviral defense</keyword>
<dbReference type="InterPro" id="IPR054712">
    <property type="entry name" value="Cas3-like_dom"/>
</dbReference>
<evidence type="ECO:0000259" key="6">
    <source>
        <dbReference type="PROSITE" id="PS51192"/>
    </source>
</evidence>
<dbReference type="PANTHER" id="PTHR47957">
    <property type="entry name" value="ATP-DEPENDENT HELICASE HRQ1"/>
    <property type="match status" value="1"/>
</dbReference>
<dbReference type="GO" id="GO:0043138">
    <property type="term" value="F:3'-5' DNA helicase activity"/>
    <property type="evidence" value="ECO:0007669"/>
    <property type="project" value="TreeGrafter"/>
</dbReference>
<dbReference type="AlphaFoldDB" id="A0A2R6ATY6"/>
<dbReference type="Pfam" id="PF22590">
    <property type="entry name" value="Cas3-like_C_2"/>
    <property type="match status" value="1"/>
</dbReference>
<reference evidence="7 8" key="1">
    <citation type="submission" date="2017-04" db="EMBL/GenBank/DDBJ databases">
        <title>Novel microbial lineages endemic to geothermal iron-oxide mats fill important gaps in the evolutionary history of Archaea.</title>
        <authorList>
            <person name="Jay Z.J."/>
            <person name="Beam J.P."/>
            <person name="Dlakic M."/>
            <person name="Rusch D.B."/>
            <person name="Kozubal M.A."/>
            <person name="Inskeep W.P."/>
        </authorList>
    </citation>
    <scope>NUCLEOTIDE SEQUENCE [LARGE SCALE GENOMIC DNA]</scope>
    <source>
        <strain evidence="7">OSP_D</strain>
    </source>
</reference>
<dbReference type="InterPro" id="IPR027417">
    <property type="entry name" value="P-loop_NTPase"/>
</dbReference>
<dbReference type="Proteomes" id="UP000240322">
    <property type="component" value="Unassembled WGS sequence"/>
</dbReference>
<dbReference type="PANTHER" id="PTHR47957:SF3">
    <property type="entry name" value="ATP-DEPENDENT HELICASE HRQ1"/>
    <property type="match status" value="1"/>
</dbReference>
<organism evidence="7 8">
    <name type="scientific">Candidatus Marsarchaeota G2 archaeon OSP_D</name>
    <dbReference type="NCBI Taxonomy" id="1978157"/>
    <lineage>
        <taxon>Archaea</taxon>
        <taxon>Candidatus Marsarchaeota</taxon>
        <taxon>Candidatus Marsarchaeota group 2</taxon>
    </lineage>
</organism>
<evidence type="ECO:0000256" key="5">
    <source>
        <dbReference type="ARBA" id="ARBA00023118"/>
    </source>
</evidence>
<comment type="caution">
    <text evidence="7">The sequence shown here is derived from an EMBL/GenBank/DDBJ whole genome shotgun (WGS) entry which is preliminary data.</text>
</comment>
<dbReference type="InterPro" id="IPR017575">
    <property type="entry name" value="CRISPR-assoc_helicase_Cas3"/>
</dbReference>
<keyword evidence="1" id="KW-0547">Nucleotide-binding</keyword>
<dbReference type="GO" id="GO:0036297">
    <property type="term" value="P:interstrand cross-link repair"/>
    <property type="evidence" value="ECO:0007669"/>
    <property type="project" value="TreeGrafter"/>
</dbReference>
<dbReference type="InterPro" id="IPR011545">
    <property type="entry name" value="DEAD/DEAH_box_helicase_dom"/>
</dbReference>
<gene>
    <name evidence="7" type="ORF">B9Q03_08035</name>
</gene>
<dbReference type="Gene3D" id="3.40.50.300">
    <property type="entry name" value="P-loop containing nucleotide triphosphate hydrolases"/>
    <property type="match status" value="2"/>
</dbReference>
<dbReference type="Pfam" id="PF00270">
    <property type="entry name" value="DEAD"/>
    <property type="match status" value="1"/>
</dbReference>
<evidence type="ECO:0000313" key="8">
    <source>
        <dbReference type="Proteomes" id="UP000240322"/>
    </source>
</evidence>
<dbReference type="SMART" id="SM00487">
    <property type="entry name" value="DEXDc"/>
    <property type="match status" value="1"/>
</dbReference>
<sequence length="658" mass="73842">MSAIIKPLMLPLSDVPDDAFGGVRLRRYQAMVRKCTAPRILVSAPTGSGKTLAYLSRALKPSEGEPYHTLIIVYPTNALIWDQTQALKKLLTSVFNLKVTTVSADNLTDLEEQPSEGDVMLLVANGETLAALAQEAKSSEGSAFFRVLRREFDTRIILTNPDILFYLFLYRFARQESLIQALLHEKPPNMLVLDEFHLYFGYSLANLVYMLTYIRDSFDQIIFGSATPIPIDELIHEKFETILAHPSDEGQVAVHGYTIGTQPIPGLIGQDEIDRVVQAVEKMYNKHISNPQKVKVLVILNSVLSCVDLQHKLDEKYPGHVTPIHGLVPLTARPHTQEEFGDIVVGTSAIEVGVDFDTASLIFEATDSSTFMQRLGRGARHSECDVQAYIPALYYPRLTQFLTGTMTQSQLTEAIREALPKPETYLHFPYSKQAAPLLQALYLNWVYKRPAGQRTLSIGQAEREMCELYQRGSFNIPTELVPLAQHAFTTTPDACVHKMSHEESLRSTLNSIPAIFSSYDPPIFDYVSLPELPKLVFRVKSAEEVTASSLKIPRKMRFESVFLDVSGIRRNPPRLCVSVNINKYSDKPRPLYGAIVTHDPVDKELEQEVWKLVKGQPAIRLESARDWRLTGLQICRGGGYLVIGGDAYLAWYINENLA</sequence>
<dbReference type="GO" id="GO:0003676">
    <property type="term" value="F:nucleic acid binding"/>
    <property type="evidence" value="ECO:0007669"/>
    <property type="project" value="InterPro"/>
</dbReference>
<evidence type="ECO:0000256" key="1">
    <source>
        <dbReference type="ARBA" id="ARBA00022741"/>
    </source>
</evidence>
<dbReference type="NCBIfam" id="TIGR03158">
    <property type="entry name" value="cas3_cyano"/>
    <property type="match status" value="1"/>
</dbReference>
<dbReference type="GO" id="GO:0005524">
    <property type="term" value="F:ATP binding"/>
    <property type="evidence" value="ECO:0007669"/>
    <property type="project" value="UniProtKB-KW"/>
</dbReference>
<dbReference type="InterPro" id="IPR014001">
    <property type="entry name" value="Helicase_ATP-bd"/>
</dbReference>
<feature type="domain" description="Helicase ATP-binding" evidence="6">
    <location>
        <begin position="31"/>
        <end position="246"/>
    </location>
</feature>
<dbReference type="GO" id="GO:0051607">
    <property type="term" value="P:defense response to virus"/>
    <property type="evidence" value="ECO:0007669"/>
    <property type="project" value="UniProtKB-KW"/>
</dbReference>
<evidence type="ECO:0000313" key="7">
    <source>
        <dbReference type="EMBL" id="PSN89839.1"/>
    </source>
</evidence>
<proteinExistence type="predicted"/>
<dbReference type="GO" id="GO:0016787">
    <property type="term" value="F:hydrolase activity"/>
    <property type="evidence" value="ECO:0007669"/>
    <property type="project" value="UniProtKB-KW"/>
</dbReference>
<evidence type="ECO:0000256" key="2">
    <source>
        <dbReference type="ARBA" id="ARBA00022801"/>
    </source>
</evidence>
<evidence type="ECO:0000256" key="4">
    <source>
        <dbReference type="ARBA" id="ARBA00022840"/>
    </source>
</evidence>
<name>A0A2R6ATY6_9ARCH</name>
<dbReference type="EMBL" id="NEXE01000084">
    <property type="protein sequence ID" value="PSN89839.1"/>
    <property type="molecule type" value="Genomic_DNA"/>
</dbReference>